<organism evidence="2 3">
    <name type="scientific">Paralvinella palmiformis</name>
    <dbReference type="NCBI Taxonomy" id="53620"/>
    <lineage>
        <taxon>Eukaryota</taxon>
        <taxon>Metazoa</taxon>
        <taxon>Spiralia</taxon>
        <taxon>Lophotrochozoa</taxon>
        <taxon>Annelida</taxon>
        <taxon>Polychaeta</taxon>
        <taxon>Sedentaria</taxon>
        <taxon>Canalipalpata</taxon>
        <taxon>Terebellida</taxon>
        <taxon>Terebelliformia</taxon>
        <taxon>Alvinellidae</taxon>
        <taxon>Paralvinella</taxon>
    </lineage>
</organism>
<accession>A0AAD9K8V7</accession>
<evidence type="ECO:0000313" key="2">
    <source>
        <dbReference type="EMBL" id="KAK2166153.1"/>
    </source>
</evidence>
<protein>
    <submittedName>
        <fullName evidence="2">Uncharacterized protein</fullName>
    </submittedName>
</protein>
<feature type="region of interest" description="Disordered" evidence="1">
    <location>
        <begin position="245"/>
        <end position="342"/>
    </location>
</feature>
<proteinExistence type="predicted"/>
<dbReference type="AlphaFoldDB" id="A0AAD9K8V7"/>
<evidence type="ECO:0000256" key="1">
    <source>
        <dbReference type="SAM" id="MobiDB-lite"/>
    </source>
</evidence>
<dbReference type="EMBL" id="JAODUP010000041">
    <property type="protein sequence ID" value="KAK2166153.1"/>
    <property type="molecule type" value="Genomic_DNA"/>
</dbReference>
<feature type="compositionally biased region" description="Basic and acidic residues" evidence="1">
    <location>
        <begin position="259"/>
        <end position="269"/>
    </location>
</feature>
<feature type="compositionally biased region" description="Pro residues" evidence="1">
    <location>
        <begin position="333"/>
        <end position="342"/>
    </location>
</feature>
<gene>
    <name evidence="2" type="ORF">LSH36_41g10012</name>
</gene>
<evidence type="ECO:0000313" key="3">
    <source>
        <dbReference type="Proteomes" id="UP001208570"/>
    </source>
</evidence>
<name>A0AAD9K8V7_9ANNE</name>
<sequence>MTLVPSPWTPSPCTMPLWPDADPVGCSFLHHSDSESLLVFRMADNIRTLTRTLGFILNPIPSRRLCSTLQRHPAELSNDITIVGEFYLFWEVTPVGHTAEGRLPGEMNSTNAARLFGGRAVFRPIPVFREAIFPPTGAALRCHMHSSDRSADESGLKASVINERTELIIRYDAIVAGYSDILLYKNKFELDFLPIQADGGLEISKSLSQMENHPQFSGMTPGIPLVQLHPKPWCTATSTIHREHLGRGTARTNPVHGYSEQDKSSDHSGDGSLTDSGKGPSEEGEMKHRLPHSLGGHYGTHGHVKLPNARREGHFSCQPGTRTLPLRMSNESYPPPPPPPPNRLRTFNPDGQIVRSPNQSPSSVVYPSGMEPYGTLNKANVKQDTLGSLHRNIDESTNSRKPSDPWHGQGAVIGESVIV</sequence>
<comment type="caution">
    <text evidence="2">The sequence shown here is derived from an EMBL/GenBank/DDBJ whole genome shotgun (WGS) entry which is preliminary data.</text>
</comment>
<keyword evidence="3" id="KW-1185">Reference proteome</keyword>
<reference evidence="2" key="1">
    <citation type="journal article" date="2023" name="Mol. Biol. Evol.">
        <title>Third-Generation Sequencing Reveals the Adaptive Role of the Epigenome in Three Deep-Sea Polychaetes.</title>
        <authorList>
            <person name="Perez M."/>
            <person name="Aroh O."/>
            <person name="Sun Y."/>
            <person name="Lan Y."/>
            <person name="Juniper S.K."/>
            <person name="Young C.R."/>
            <person name="Angers B."/>
            <person name="Qian P.Y."/>
        </authorList>
    </citation>
    <scope>NUCLEOTIDE SEQUENCE</scope>
    <source>
        <strain evidence="2">P08H-3</strain>
    </source>
</reference>
<dbReference type="Proteomes" id="UP001208570">
    <property type="component" value="Unassembled WGS sequence"/>
</dbReference>